<reference evidence="2" key="1">
    <citation type="journal article" date="2016" name="Ticks Tick Borne Dis.">
        <title>De novo assembly and annotation of the salivary gland transcriptome of Rhipicephalus appendiculatus male and female ticks during blood feeding.</title>
        <authorList>
            <person name="de Castro M.H."/>
            <person name="de Klerk D."/>
            <person name="Pienaar R."/>
            <person name="Latif A.A."/>
            <person name="Rees D.J."/>
            <person name="Mans B.J."/>
        </authorList>
    </citation>
    <scope>NUCLEOTIDE SEQUENCE</scope>
    <source>
        <tissue evidence="2">Salivary glands</tissue>
    </source>
</reference>
<name>A0A131ZAP8_RHIAP</name>
<evidence type="ECO:0000313" key="2">
    <source>
        <dbReference type="EMBL" id="JAP87895.1"/>
    </source>
</evidence>
<accession>A0A131ZAP8</accession>
<evidence type="ECO:0000256" key="1">
    <source>
        <dbReference type="SAM" id="SignalP"/>
    </source>
</evidence>
<organism evidence="2">
    <name type="scientific">Rhipicephalus appendiculatus</name>
    <name type="common">Brown ear tick</name>
    <dbReference type="NCBI Taxonomy" id="34631"/>
    <lineage>
        <taxon>Eukaryota</taxon>
        <taxon>Metazoa</taxon>
        <taxon>Ecdysozoa</taxon>
        <taxon>Arthropoda</taxon>
        <taxon>Chelicerata</taxon>
        <taxon>Arachnida</taxon>
        <taxon>Acari</taxon>
        <taxon>Parasitiformes</taxon>
        <taxon>Ixodida</taxon>
        <taxon>Ixodoidea</taxon>
        <taxon>Ixodidae</taxon>
        <taxon>Rhipicephalinae</taxon>
        <taxon>Rhipicephalus</taxon>
        <taxon>Rhipicephalus</taxon>
    </lineage>
</organism>
<dbReference type="AlphaFoldDB" id="A0A131ZAP8"/>
<keyword evidence="1" id="KW-0732">Signal</keyword>
<feature type="chain" id="PRO_5007287192" evidence="1">
    <location>
        <begin position="17"/>
        <end position="146"/>
    </location>
</feature>
<sequence length="146" mass="16121">VFLSAVLTLCLPPAHTQIDVATSPEYEDCNQEAFAFLGIISDICPAQQLAIRRGSSSTAASVPETAFIYRPQECHSSGQQSNADNMTHAWPVCASQHAWYSSPARTKKCRQYSSQVRRAGQVSGAHDMEPHPRHCVALYFSQYTFV</sequence>
<feature type="non-terminal residue" evidence="2">
    <location>
        <position position="1"/>
    </location>
</feature>
<protein>
    <submittedName>
        <fullName evidence="2">Uncharacterized protein</fullName>
    </submittedName>
</protein>
<proteinExistence type="predicted"/>
<dbReference type="EMBL" id="GEDV01000662">
    <property type="protein sequence ID" value="JAP87895.1"/>
    <property type="molecule type" value="Transcribed_RNA"/>
</dbReference>
<feature type="signal peptide" evidence="1">
    <location>
        <begin position="1"/>
        <end position="16"/>
    </location>
</feature>